<feature type="compositionally biased region" description="Polar residues" evidence="1">
    <location>
        <begin position="180"/>
        <end position="203"/>
    </location>
</feature>
<dbReference type="AlphaFoldDB" id="A0A914CEK6"/>
<dbReference type="WBParaSite" id="ACRNAN_Path_898.g3461.t1">
    <property type="protein sequence ID" value="ACRNAN_Path_898.g3461.t1"/>
    <property type="gene ID" value="ACRNAN_Path_898.g3461"/>
</dbReference>
<evidence type="ECO:0000313" key="2">
    <source>
        <dbReference type="Proteomes" id="UP000887540"/>
    </source>
</evidence>
<organism evidence="2 3">
    <name type="scientific">Acrobeloides nanus</name>
    <dbReference type="NCBI Taxonomy" id="290746"/>
    <lineage>
        <taxon>Eukaryota</taxon>
        <taxon>Metazoa</taxon>
        <taxon>Ecdysozoa</taxon>
        <taxon>Nematoda</taxon>
        <taxon>Chromadorea</taxon>
        <taxon>Rhabditida</taxon>
        <taxon>Tylenchina</taxon>
        <taxon>Cephalobomorpha</taxon>
        <taxon>Cephaloboidea</taxon>
        <taxon>Cephalobidae</taxon>
        <taxon>Acrobeloides</taxon>
    </lineage>
</organism>
<keyword evidence="2" id="KW-1185">Reference proteome</keyword>
<feature type="region of interest" description="Disordered" evidence="1">
    <location>
        <begin position="40"/>
        <end position="65"/>
    </location>
</feature>
<name>A0A914CEK6_9BILA</name>
<protein>
    <submittedName>
        <fullName evidence="3">Uncharacterized protein</fullName>
    </submittedName>
</protein>
<evidence type="ECO:0000256" key="1">
    <source>
        <dbReference type="SAM" id="MobiDB-lite"/>
    </source>
</evidence>
<feature type="region of interest" description="Disordered" evidence="1">
    <location>
        <begin position="180"/>
        <end position="210"/>
    </location>
</feature>
<sequence length="210" mass="23392">MVKMAAFGNKHGVGYGEFNDENVLFSTNWNSKHNHVSNIDADHNLDEDDSLPNNSDEGTKYEEFSDDEYEDLSELSYFSKSSIYVLHESNSESSYDVSDNFTFYTSDYDDFMEKKFNVLALTELSDSAFDGDISEHSTDLASIVFDSEDQELCPSHALSAANNDTALSAENYDAALSAENDNANFQDYENTSNNTNGQHNSGYNADDPMG</sequence>
<proteinExistence type="predicted"/>
<accession>A0A914CEK6</accession>
<evidence type="ECO:0000313" key="3">
    <source>
        <dbReference type="WBParaSite" id="ACRNAN_Path_898.g3461.t1"/>
    </source>
</evidence>
<dbReference type="Proteomes" id="UP000887540">
    <property type="component" value="Unplaced"/>
</dbReference>
<reference evidence="3" key="1">
    <citation type="submission" date="2022-11" db="UniProtKB">
        <authorList>
            <consortium name="WormBaseParasite"/>
        </authorList>
    </citation>
    <scope>IDENTIFICATION</scope>
</reference>